<evidence type="ECO:0000313" key="2">
    <source>
        <dbReference type="EMBL" id="CAK8991737.1"/>
    </source>
</evidence>
<protein>
    <submittedName>
        <fullName evidence="2">Uncharacterized protein</fullName>
    </submittedName>
</protein>
<dbReference type="EMBL" id="CAXAMM010001370">
    <property type="protein sequence ID" value="CAK8991737.1"/>
    <property type="molecule type" value="Genomic_DNA"/>
</dbReference>
<gene>
    <name evidence="2" type="ORF">SCF082_LOCUS2782</name>
</gene>
<organism evidence="2 3">
    <name type="scientific">Durusdinium trenchii</name>
    <dbReference type="NCBI Taxonomy" id="1381693"/>
    <lineage>
        <taxon>Eukaryota</taxon>
        <taxon>Sar</taxon>
        <taxon>Alveolata</taxon>
        <taxon>Dinophyceae</taxon>
        <taxon>Suessiales</taxon>
        <taxon>Symbiodiniaceae</taxon>
        <taxon>Durusdinium</taxon>
    </lineage>
</organism>
<feature type="compositionally biased region" description="Basic and acidic residues" evidence="1">
    <location>
        <begin position="259"/>
        <end position="288"/>
    </location>
</feature>
<comment type="caution">
    <text evidence="2">The sequence shown here is derived from an EMBL/GenBank/DDBJ whole genome shotgun (WGS) entry which is preliminary data.</text>
</comment>
<name>A0ABP0HNG3_9DINO</name>
<dbReference type="Proteomes" id="UP001642464">
    <property type="component" value="Unassembled WGS sequence"/>
</dbReference>
<feature type="region of interest" description="Disordered" evidence="1">
    <location>
        <begin position="366"/>
        <end position="466"/>
    </location>
</feature>
<reference evidence="2 3" key="1">
    <citation type="submission" date="2024-02" db="EMBL/GenBank/DDBJ databases">
        <authorList>
            <person name="Chen Y."/>
            <person name="Shah S."/>
            <person name="Dougan E. K."/>
            <person name="Thang M."/>
            <person name="Chan C."/>
        </authorList>
    </citation>
    <scope>NUCLEOTIDE SEQUENCE [LARGE SCALE GENOMIC DNA]</scope>
</reference>
<proteinExistence type="predicted"/>
<accession>A0ABP0HNG3</accession>
<evidence type="ECO:0000313" key="3">
    <source>
        <dbReference type="Proteomes" id="UP001642464"/>
    </source>
</evidence>
<evidence type="ECO:0000256" key="1">
    <source>
        <dbReference type="SAM" id="MobiDB-lite"/>
    </source>
</evidence>
<sequence>MHAAGSPREARRMFTARPLSRASVEPWGSHRGAESSEAHELRFAASQLFGRVVFLQMGVFSDAAAPVSSDPLPPSGQVSSKALLGRLGGEEVAPLGDAMPVPDAEGVARIGSTRPAVRLTALAVPPAPPAAQVEQQMRGSLLELYQIKRRAFLALKMLDDSEEDVFEPSDREAASTGGIRALSILFPVAVEVFFEVQILMGEEVPSSALSALSFRVELALGGISFKDLMTSSVQFETPERPSKMRTRVLRKAASNASTEDTRSDGSSEEVTRKEVDDHGPVATKDAKGTAKGGNSSATQGAAVKGAGNTMARRTSKGEGKCATRVPTQTAGGVGITMAKGTTKGQGISASRATKVGKGVGVGNTVAKGTAKGGNSSATPGTAARGSINTTAKSTIKGEGNSTTRARTSTKVSKGAGNTVAKGTAKGESSSATQRAAASVAGNTTAKGAMKGEGNSATRAPTKAARSVGITTAKGTTKGQGHSHTTALTKVGKGGGKLTASAGAGASALGCSHRVSVLALSAGTQRLPSPTRQLDAAKPGLLGRPLRCTKQKVFPAPEFCVEEELPAKSVFLFGDFGGSE</sequence>
<feature type="compositionally biased region" description="Polar residues" evidence="1">
    <location>
        <begin position="386"/>
        <end position="411"/>
    </location>
</feature>
<feature type="compositionally biased region" description="Polar residues" evidence="1">
    <location>
        <begin position="426"/>
        <end position="445"/>
    </location>
</feature>
<keyword evidence="3" id="KW-1185">Reference proteome</keyword>
<feature type="region of interest" description="Disordered" evidence="1">
    <location>
        <begin position="234"/>
        <end position="326"/>
    </location>
</feature>
<feature type="region of interest" description="Disordered" evidence="1">
    <location>
        <begin position="1"/>
        <end position="31"/>
    </location>
</feature>